<dbReference type="EMBL" id="LGRX02003690">
    <property type="protein sequence ID" value="KAK3281833.1"/>
    <property type="molecule type" value="Genomic_DNA"/>
</dbReference>
<sequence length="370" mass="42296">MTRIVTLDREGASAAAPAPRKSGTRINPERWALLKNLDLHTNQQRNAEPSVSNRVKNGASPCQDASASFLNEFELSKGSSWISPPRSRGRGLSTARHPLASDYAADELHLSEEISFCEMQTVNEMSTTKTLLQTIQSQEYSAAERARHKESLVIVKIMQKENWPMAMRDMVGKLMIQTMAKCFRVWKQEALTPEKKAARERKRKILNTTLIVWTNKELFKYFTLWLNATRIATDWRMRFQTYRLLKDRLVWSLTKLCLKLGSEYLLRTLADNTGHEASQKLREWRDKGNRNLLHLAADAGHIKVAKYLIHKIGINPNLEDDAKTTAMHKALINNHKEIVEELALQGVDPHIVNTAARAYKCDPHLMVMEL</sequence>
<dbReference type="PANTHER" id="PTHR24198">
    <property type="entry name" value="ANKYRIN REPEAT AND PROTEIN KINASE DOMAIN-CONTAINING PROTEIN"/>
    <property type="match status" value="1"/>
</dbReference>
<gene>
    <name evidence="4" type="ORF">CYMTET_10400</name>
</gene>
<dbReference type="Gene3D" id="1.25.40.20">
    <property type="entry name" value="Ankyrin repeat-containing domain"/>
    <property type="match status" value="1"/>
</dbReference>
<keyword evidence="5" id="KW-1185">Reference proteome</keyword>
<dbReference type="Pfam" id="PF12796">
    <property type="entry name" value="Ank_2"/>
    <property type="match status" value="1"/>
</dbReference>
<keyword evidence="1" id="KW-0677">Repeat</keyword>
<comment type="caution">
    <text evidence="4">The sequence shown here is derived from an EMBL/GenBank/DDBJ whole genome shotgun (WGS) entry which is preliminary data.</text>
</comment>
<dbReference type="InterPro" id="IPR036770">
    <property type="entry name" value="Ankyrin_rpt-contain_sf"/>
</dbReference>
<dbReference type="Proteomes" id="UP001190700">
    <property type="component" value="Unassembled WGS sequence"/>
</dbReference>
<protein>
    <submittedName>
        <fullName evidence="4">Uncharacterized protein</fullName>
    </submittedName>
</protein>
<organism evidence="4 5">
    <name type="scientific">Cymbomonas tetramitiformis</name>
    <dbReference type="NCBI Taxonomy" id="36881"/>
    <lineage>
        <taxon>Eukaryota</taxon>
        <taxon>Viridiplantae</taxon>
        <taxon>Chlorophyta</taxon>
        <taxon>Pyramimonadophyceae</taxon>
        <taxon>Pyramimonadales</taxon>
        <taxon>Pyramimonadaceae</taxon>
        <taxon>Cymbomonas</taxon>
    </lineage>
</organism>
<feature type="compositionally biased region" description="Basic and acidic residues" evidence="3">
    <location>
        <begin position="1"/>
        <end position="11"/>
    </location>
</feature>
<feature type="compositionally biased region" description="Polar residues" evidence="3">
    <location>
        <begin position="44"/>
        <end position="55"/>
    </location>
</feature>
<dbReference type="SUPFAM" id="SSF48403">
    <property type="entry name" value="Ankyrin repeat"/>
    <property type="match status" value="1"/>
</dbReference>
<evidence type="ECO:0000256" key="1">
    <source>
        <dbReference type="ARBA" id="ARBA00022737"/>
    </source>
</evidence>
<dbReference type="AlphaFoldDB" id="A0AAE0GPG9"/>
<evidence type="ECO:0000256" key="3">
    <source>
        <dbReference type="SAM" id="MobiDB-lite"/>
    </source>
</evidence>
<evidence type="ECO:0000313" key="5">
    <source>
        <dbReference type="Proteomes" id="UP001190700"/>
    </source>
</evidence>
<dbReference type="SMART" id="SM00248">
    <property type="entry name" value="ANK"/>
    <property type="match status" value="2"/>
</dbReference>
<evidence type="ECO:0000256" key="2">
    <source>
        <dbReference type="ARBA" id="ARBA00023043"/>
    </source>
</evidence>
<evidence type="ECO:0000313" key="4">
    <source>
        <dbReference type="EMBL" id="KAK3281833.1"/>
    </source>
</evidence>
<reference evidence="4 5" key="1">
    <citation type="journal article" date="2015" name="Genome Biol. Evol.">
        <title>Comparative Genomics of a Bacterivorous Green Alga Reveals Evolutionary Causalities and Consequences of Phago-Mixotrophic Mode of Nutrition.</title>
        <authorList>
            <person name="Burns J.A."/>
            <person name="Paasch A."/>
            <person name="Narechania A."/>
            <person name="Kim E."/>
        </authorList>
    </citation>
    <scope>NUCLEOTIDE SEQUENCE [LARGE SCALE GENOMIC DNA]</scope>
    <source>
        <strain evidence="4 5">PLY_AMNH</strain>
    </source>
</reference>
<feature type="region of interest" description="Disordered" evidence="3">
    <location>
        <begin position="44"/>
        <end position="63"/>
    </location>
</feature>
<dbReference type="PANTHER" id="PTHR24198:SF165">
    <property type="entry name" value="ANKYRIN REPEAT-CONTAINING PROTEIN-RELATED"/>
    <property type="match status" value="1"/>
</dbReference>
<proteinExistence type="predicted"/>
<accession>A0AAE0GPG9</accession>
<keyword evidence="2" id="KW-0040">ANK repeat</keyword>
<feature type="region of interest" description="Disordered" evidence="3">
    <location>
        <begin position="1"/>
        <end position="27"/>
    </location>
</feature>
<name>A0AAE0GPG9_9CHLO</name>
<dbReference type="InterPro" id="IPR002110">
    <property type="entry name" value="Ankyrin_rpt"/>
</dbReference>